<sequence>MLQLEGVHAYYGDSHVLQGVSLAVRQGEIVCLLGRNGAGKSTTMKAAIGVVPPRRGSVQFLGEEISGKPVYSIVRKGLAFVPEDRRIFAGLTVTENLEVALLPPRPGLEPWTIERLFQVFPLLDRLRDRKGGNLSGGEQQMLAIARALAGNPSLLLLDEPCEGLAPVIVEELARVILEIKNAIPVLLAEQNALFALSISDRGYVIDKGVIRYEGTKQELLANTEIQSRYLSV</sequence>
<dbReference type="Gene3D" id="3.40.50.300">
    <property type="entry name" value="P-loop containing nucleotide triphosphate hydrolases"/>
    <property type="match status" value="1"/>
</dbReference>
<comment type="caution">
    <text evidence="7">The sequence shown here is derived from an EMBL/GenBank/DDBJ whole genome shotgun (WGS) entry which is preliminary data.</text>
</comment>
<dbReference type="SMART" id="SM00382">
    <property type="entry name" value="AAA"/>
    <property type="match status" value="1"/>
</dbReference>
<dbReference type="InterPro" id="IPR052156">
    <property type="entry name" value="BCAA_Transport_ATP-bd_LivF"/>
</dbReference>
<keyword evidence="5" id="KW-0029">Amino-acid transport</keyword>
<dbReference type="GO" id="GO:0015807">
    <property type="term" value="P:L-amino acid transport"/>
    <property type="evidence" value="ECO:0007669"/>
    <property type="project" value="TreeGrafter"/>
</dbReference>
<dbReference type="InterPro" id="IPR003439">
    <property type="entry name" value="ABC_transporter-like_ATP-bd"/>
</dbReference>
<dbReference type="EMBL" id="DSUH01000177">
    <property type="protein sequence ID" value="HGU32684.1"/>
    <property type="molecule type" value="Genomic_DNA"/>
</dbReference>
<feature type="domain" description="ABC transporter" evidence="6">
    <location>
        <begin position="2"/>
        <end position="232"/>
    </location>
</feature>
<evidence type="ECO:0000256" key="2">
    <source>
        <dbReference type="ARBA" id="ARBA00022448"/>
    </source>
</evidence>
<dbReference type="CDD" id="cd03224">
    <property type="entry name" value="ABC_TM1139_LivF_branched"/>
    <property type="match status" value="1"/>
</dbReference>
<name>A0A7C4MPY2_9BACT</name>
<dbReference type="InterPro" id="IPR027417">
    <property type="entry name" value="P-loop_NTPase"/>
</dbReference>
<dbReference type="GO" id="GO:0015658">
    <property type="term" value="F:branched-chain amino acid transmembrane transporter activity"/>
    <property type="evidence" value="ECO:0007669"/>
    <property type="project" value="TreeGrafter"/>
</dbReference>
<reference evidence="7" key="1">
    <citation type="journal article" date="2020" name="mSystems">
        <title>Genome- and Community-Level Interaction Insights into Carbon Utilization and Element Cycling Functions of Hydrothermarchaeota in Hydrothermal Sediment.</title>
        <authorList>
            <person name="Zhou Z."/>
            <person name="Liu Y."/>
            <person name="Xu W."/>
            <person name="Pan J."/>
            <person name="Luo Z.H."/>
            <person name="Li M."/>
        </authorList>
    </citation>
    <scope>NUCLEOTIDE SEQUENCE [LARGE SCALE GENOMIC DNA]</scope>
    <source>
        <strain evidence="7">SpSt-477</strain>
    </source>
</reference>
<evidence type="ECO:0000256" key="4">
    <source>
        <dbReference type="ARBA" id="ARBA00022840"/>
    </source>
</evidence>
<dbReference type="PROSITE" id="PS50893">
    <property type="entry name" value="ABC_TRANSPORTER_2"/>
    <property type="match status" value="1"/>
</dbReference>
<evidence type="ECO:0000313" key="7">
    <source>
        <dbReference type="EMBL" id="HGU32684.1"/>
    </source>
</evidence>
<dbReference type="PANTHER" id="PTHR43820:SF2">
    <property type="entry name" value="ABC TRANSPORTER ATP-BINDING PROTEIN"/>
    <property type="match status" value="1"/>
</dbReference>
<comment type="similarity">
    <text evidence="1">Belongs to the ABC transporter superfamily.</text>
</comment>
<evidence type="ECO:0000256" key="1">
    <source>
        <dbReference type="ARBA" id="ARBA00005417"/>
    </source>
</evidence>
<dbReference type="SUPFAM" id="SSF52540">
    <property type="entry name" value="P-loop containing nucleoside triphosphate hydrolases"/>
    <property type="match status" value="1"/>
</dbReference>
<evidence type="ECO:0000256" key="3">
    <source>
        <dbReference type="ARBA" id="ARBA00022741"/>
    </source>
</evidence>
<protein>
    <submittedName>
        <fullName evidence="7">ABC transporter ATP-binding protein</fullName>
    </submittedName>
</protein>
<dbReference type="Pfam" id="PF00005">
    <property type="entry name" value="ABC_tran"/>
    <property type="match status" value="1"/>
</dbReference>
<keyword evidence="4 7" id="KW-0067">ATP-binding</keyword>
<dbReference type="InterPro" id="IPR017871">
    <property type="entry name" value="ABC_transporter-like_CS"/>
</dbReference>
<dbReference type="PROSITE" id="PS00211">
    <property type="entry name" value="ABC_TRANSPORTER_1"/>
    <property type="match status" value="1"/>
</dbReference>
<accession>A0A7C4MPY2</accession>
<dbReference type="PANTHER" id="PTHR43820">
    <property type="entry name" value="HIGH-AFFINITY BRANCHED-CHAIN AMINO ACID TRANSPORT ATP-BINDING PROTEIN LIVF"/>
    <property type="match status" value="1"/>
</dbReference>
<dbReference type="GO" id="GO:0016887">
    <property type="term" value="F:ATP hydrolysis activity"/>
    <property type="evidence" value="ECO:0007669"/>
    <property type="project" value="InterPro"/>
</dbReference>
<organism evidence="7">
    <name type="scientific">Desulfatirhabdium butyrativorans</name>
    <dbReference type="NCBI Taxonomy" id="340467"/>
    <lineage>
        <taxon>Bacteria</taxon>
        <taxon>Pseudomonadati</taxon>
        <taxon>Thermodesulfobacteriota</taxon>
        <taxon>Desulfobacteria</taxon>
        <taxon>Desulfobacterales</taxon>
        <taxon>Desulfatirhabdiaceae</taxon>
        <taxon>Desulfatirhabdium</taxon>
    </lineage>
</organism>
<keyword evidence="2" id="KW-0813">Transport</keyword>
<gene>
    <name evidence="7" type="ORF">ENS29_07500</name>
</gene>
<dbReference type="GO" id="GO:0005524">
    <property type="term" value="F:ATP binding"/>
    <property type="evidence" value="ECO:0007669"/>
    <property type="project" value="UniProtKB-KW"/>
</dbReference>
<evidence type="ECO:0000256" key="5">
    <source>
        <dbReference type="ARBA" id="ARBA00022970"/>
    </source>
</evidence>
<evidence type="ECO:0000259" key="6">
    <source>
        <dbReference type="PROSITE" id="PS50893"/>
    </source>
</evidence>
<keyword evidence="3" id="KW-0547">Nucleotide-binding</keyword>
<dbReference type="AlphaFoldDB" id="A0A7C4MPY2"/>
<dbReference type="InterPro" id="IPR003593">
    <property type="entry name" value="AAA+_ATPase"/>
</dbReference>
<proteinExistence type="inferred from homology"/>